<proteinExistence type="predicted"/>
<gene>
    <name evidence="1" type="ORF">D7004_10990</name>
</gene>
<dbReference type="GO" id="GO:0008081">
    <property type="term" value="F:phosphoric diester hydrolase activity"/>
    <property type="evidence" value="ECO:0007669"/>
    <property type="project" value="InterPro"/>
</dbReference>
<dbReference type="InterPro" id="IPR032075">
    <property type="entry name" value="PI-PLC-C1"/>
</dbReference>
<organism evidence="1 2">
    <name type="scientific">Pedobacter jejuensis</name>
    <dbReference type="NCBI Taxonomy" id="1268550"/>
    <lineage>
        <taxon>Bacteria</taxon>
        <taxon>Pseudomonadati</taxon>
        <taxon>Bacteroidota</taxon>
        <taxon>Sphingobacteriia</taxon>
        <taxon>Sphingobacteriales</taxon>
        <taxon>Sphingobacteriaceae</taxon>
        <taxon>Pedobacter</taxon>
    </lineage>
</organism>
<dbReference type="CDD" id="cd08589">
    <property type="entry name" value="PI-PLCc_SaPLC1_like"/>
    <property type="match status" value="1"/>
</dbReference>
<accession>A0A3N0BSL0</accession>
<dbReference type="GO" id="GO:0006629">
    <property type="term" value="P:lipid metabolic process"/>
    <property type="evidence" value="ECO:0007669"/>
    <property type="project" value="InterPro"/>
</dbReference>
<dbReference type="PROSITE" id="PS50007">
    <property type="entry name" value="PIPLC_X_DOMAIN"/>
    <property type="match status" value="1"/>
</dbReference>
<dbReference type="Proteomes" id="UP000274046">
    <property type="component" value="Unassembled WGS sequence"/>
</dbReference>
<protein>
    <recommendedName>
        <fullName evidence="3">Calcium-dependent phosphoinositide phospholipase C</fullName>
    </recommendedName>
</protein>
<dbReference type="SUPFAM" id="SSF51695">
    <property type="entry name" value="PLC-like phosphodiesterases"/>
    <property type="match status" value="1"/>
</dbReference>
<dbReference type="OrthoDB" id="195526at2"/>
<dbReference type="RefSeq" id="WP_123205912.1">
    <property type="nucleotide sequence ID" value="NZ_RBEE01000023.1"/>
</dbReference>
<comment type="caution">
    <text evidence="1">The sequence shown here is derived from an EMBL/GenBank/DDBJ whole genome shotgun (WGS) entry which is preliminary data.</text>
</comment>
<dbReference type="Pfam" id="PF16670">
    <property type="entry name" value="PI-PLC-C1"/>
    <property type="match status" value="1"/>
</dbReference>
<evidence type="ECO:0000313" key="2">
    <source>
        <dbReference type="Proteomes" id="UP000274046"/>
    </source>
</evidence>
<reference evidence="1 2" key="1">
    <citation type="submission" date="2018-10" db="EMBL/GenBank/DDBJ databases">
        <title>Genome sequencing of Pedobacter jejuensis TNB23.</title>
        <authorList>
            <person name="Cho Y.-J."/>
            <person name="Cho A."/>
            <person name="Kim O.-S."/>
        </authorList>
    </citation>
    <scope>NUCLEOTIDE SEQUENCE [LARGE SCALE GENOMIC DNA]</scope>
    <source>
        <strain evidence="1 2">TNB23</strain>
    </source>
</reference>
<keyword evidence="2" id="KW-1185">Reference proteome</keyword>
<dbReference type="AlphaFoldDB" id="A0A3N0BSL0"/>
<evidence type="ECO:0000313" key="1">
    <source>
        <dbReference type="EMBL" id="RNL52107.1"/>
    </source>
</evidence>
<sequence length="354" mass="39694">MRLITCVGLLLVLPAIALITSKDDLPINQIQVIGSHNSYKQAINLALFKMIKLTDSNAANSLDYEHISMPEQLDMGLRNLEIDVYADEKGGKYAHPRGFDMIKGQPEFDTNGELNKPGFKVLHVPDLDFRSSALTFKLALLQLKKWSEANPQHTPIFITLEAKDDSIKRKGFTQPEVFISATFDELDKTILENLGKEHLITPAEVKGKYKTLEAAVLGQNWPKLSKAKGKFLFVLDATGRKRTTYINGHPSLTGRVMFANADAGTPEAAIMIKNNPKDVQIPELVKKGYIIRTRADADTKQARKNDFTDFEAACKSGAQIITTDYYKKSTHFKSDYSVSFSNGKYFRENPLFKK</sequence>
<dbReference type="InterPro" id="IPR017946">
    <property type="entry name" value="PLC-like_Pdiesterase_TIM-brl"/>
</dbReference>
<name>A0A3N0BSL0_9SPHI</name>
<evidence type="ECO:0008006" key="3">
    <source>
        <dbReference type="Google" id="ProtNLM"/>
    </source>
</evidence>
<dbReference type="Gene3D" id="3.20.20.190">
    <property type="entry name" value="Phosphatidylinositol (PI) phosphodiesterase"/>
    <property type="match status" value="1"/>
</dbReference>
<dbReference type="EMBL" id="RBEE01000023">
    <property type="protein sequence ID" value="RNL52107.1"/>
    <property type="molecule type" value="Genomic_DNA"/>
</dbReference>